<keyword evidence="9" id="KW-1185">Reference proteome</keyword>
<evidence type="ECO:0000259" key="7">
    <source>
        <dbReference type="PROSITE" id="PS50977"/>
    </source>
</evidence>
<dbReference type="PRINTS" id="PR00455">
    <property type="entry name" value="HTHTETR"/>
</dbReference>
<proteinExistence type="predicted"/>
<feature type="region of interest" description="Disordered" evidence="6">
    <location>
        <begin position="1"/>
        <end position="20"/>
    </location>
</feature>
<evidence type="ECO:0000256" key="5">
    <source>
        <dbReference type="PROSITE-ProRule" id="PRU00335"/>
    </source>
</evidence>
<dbReference type="InterPro" id="IPR036271">
    <property type="entry name" value="Tet_transcr_reg_TetR-rel_C_sf"/>
</dbReference>
<dbReference type="SUPFAM" id="SSF48498">
    <property type="entry name" value="Tetracyclin repressor-like, C-terminal domain"/>
    <property type="match status" value="1"/>
</dbReference>
<feature type="domain" description="HTH tetR-type" evidence="7">
    <location>
        <begin position="20"/>
        <end position="80"/>
    </location>
</feature>
<organism evidence="8 9">
    <name type="scientific">Rhizobium setariae</name>
    <dbReference type="NCBI Taxonomy" id="2801340"/>
    <lineage>
        <taxon>Bacteria</taxon>
        <taxon>Pseudomonadati</taxon>
        <taxon>Pseudomonadota</taxon>
        <taxon>Alphaproteobacteria</taxon>
        <taxon>Hyphomicrobiales</taxon>
        <taxon>Rhizobiaceae</taxon>
        <taxon>Rhizobium/Agrobacterium group</taxon>
        <taxon>Rhizobium</taxon>
    </lineage>
</organism>
<reference evidence="8" key="1">
    <citation type="submission" date="2021-01" db="EMBL/GenBank/DDBJ databases">
        <title>Rhizobium sp. strain KVB221 16S ribosomal RNA gene Genome sequencing and assembly.</title>
        <authorList>
            <person name="Kang M."/>
        </authorList>
    </citation>
    <scope>NUCLEOTIDE SEQUENCE</scope>
    <source>
        <strain evidence="8">KVB221</strain>
    </source>
</reference>
<comment type="caution">
    <text evidence="8">The sequence shown here is derived from an EMBL/GenBank/DDBJ whole genome shotgun (WGS) entry which is preliminary data.</text>
</comment>
<evidence type="ECO:0000256" key="4">
    <source>
        <dbReference type="ARBA" id="ARBA00023163"/>
    </source>
</evidence>
<dbReference type="SUPFAM" id="SSF46689">
    <property type="entry name" value="Homeodomain-like"/>
    <property type="match status" value="1"/>
</dbReference>
<dbReference type="InterPro" id="IPR001647">
    <property type="entry name" value="HTH_TetR"/>
</dbReference>
<evidence type="ECO:0000256" key="2">
    <source>
        <dbReference type="ARBA" id="ARBA00023015"/>
    </source>
</evidence>
<keyword evidence="4" id="KW-0804">Transcription</keyword>
<dbReference type="PROSITE" id="PS50977">
    <property type="entry name" value="HTH_TETR_2"/>
    <property type="match status" value="1"/>
</dbReference>
<feature type="compositionally biased region" description="Basic and acidic residues" evidence="6">
    <location>
        <begin position="8"/>
        <end position="20"/>
    </location>
</feature>
<protein>
    <submittedName>
        <fullName evidence="8">TetR family transcriptional regulator C-terminal domain-containing protein</fullName>
    </submittedName>
</protein>
<evidence type="ECO:0000256" key="1">
    <source>
        <dbReference type="ARBA" id="ARBA00022491"/>
    </source>
</evidence>
<evidence type="ECO:0000256" key="3">
    <source>
        <dbReference type="ARBA" id="ARBA00023125"/>
    </source>
</evidence>
<evidence type="ECO:0000256" key="6">
    <source>
        <dbReference type="SAM" id="MobiDB-lite"/>
    </source>
</evidence>
<dbReference type="PANTHER" id="PTHR30055">
    <property type="entry name" value="HTH-TYPE TRANSCRIPTIONAL REGULATOR RUTR"/>
    <property type="match status" value="1"/>
</dbReference>
<name>A0A937CP97_9HYPH</name>
<dbReference type="InterPro" id="IPR050109">
    <property type="entry name" value="HTH-type_TetR-like_transc_reg"/>
</dbReference>
<dbReference type="EMBL" id="JAEQNC010000004">
    <property type="protein sequence ID" value="MBL0372203.1"/>
    <property type="molecule type" value="Genomic_DNA"/>
</dbReference>
<dbReference type="Pfam" id="PF13977">
    <property type="entry name" value="TetR_C_6"/>
    <property type="match status" value="1"/>
</dbReference>
<accession>A0A937CP97</accession>
<keyword evidence="3 5" id="KW-0238">DNA-binding</keyword>
<evidence type="ECO:0000313" key="8">
    <source>
        <dbReference type="EMBL" id="MBL0372203.1"/>
    </source>
</evidence>
<dbReference type="Gene3D" id="1.10.357.10">
    <property type="entry name" value="Tetracycline Repressor, domain 2"/>
    <property type="match status" value="1"/>
</dbReference>
<keyword evidence="2" id="KW-0805">Transcription regulation</keyword>
<dbReference type="InterPro" id="IPR009057">
    <property type="entry name" value="Homeodomain-like_sf"/>
</dbReference>
<feature type="DNA-binding region" description="H-T-H motif" evidence="5">
    <location>
        <begin position="43"/>
        <end position="62"/>
    </location>
</feature>
<dbReference type="AlphaFoldDB" id="A0A937CP97"/>
<evidence type="ECO:0000313" key="9">
    <source>
        <dbReference type="Proteomes" id="UP000633219"/>
    </source>
</evidence>
<sequence length="219" mass="24608">MTAANKITRPEAGSRKASREMRRQQFIEATIATLARNGYARTTLTEVAQTAGLSHGLIIFHFETKEKLLTETLIYLAREYRDNWTQSLAQAPARPAAQLEALMRADFVDSICNPERLGAWSALWGEIQSRPIYREHGADFDVEYAATVRRLCSELIQEGGYPCDVEAVSRVVRVSLEGLWLELMNTVEPYPVGEALKAMFQLAMAFFPKHFGKHGAITD</sequence>
<dbReference type="InterPro" id="IPR039538">
    <property type="entry name" value="BetI_C"/>
</dbReference>
<dbReference type="GO" id="GO:0000976">
    <property type="term" value="F:transcription cis-regulatory region binding"/>
    <property type="evidence" value="ECO:0007669"/>
    <property type="project" value="TreeGrafter"/>
</dbReference>
<gene>
    <name evidence="8" type="ORF">JJB09_09190</name>
</gene>
<dbReference type="Proteomes" id="UP000633219">
    <property type="component" value="Unassembled WGS sequence"/>
</dbReference>
<dbReference type="GO" id="GO:0003700">
    <property type="term" value="F:DNA-binding transcription factor activity"/>
    <property type="evidence" value="ECO:0007669"/>
    <property type="project" value="TreeGrafter"/>
</dbReference>
<dbReference type="Pfam" id="PF00440">
    <property type="entry name" value="TetR_N"/>
    <property type="match status" value="1"/>
</dbReference>
<dbReference type="PANTHER" id="PTHR30055:SF234">
    <property type="entry name" value="HTH-TYPE TRANSCRIPTIONAL REGULATOR BETI"/>
    <property type="match status" value="1"/>
</dbReference>
<dbReference type="RefSeq" id="WP_201656437.1">
    <property type="nucleotide sequence ID" value="NZ_JAEQNC010000004.1"/>
</dbReference>
<keyword evidence="1" id="KW-0678">Repressor</keyword>